<dbReference type="InterPro" id="IPR006073">
    <property type="entry name" value="GTP-bd"/>
</dbReference>
<dbReference type="InterPro" id="IPR013646">
    <property type="entry name" value="YGR210-like_G4"/>
</dbReference>
<dbReference type="InterPro" id="IPR027417">
    <property type="entry name" value="P-loop_NTPase"/>
</dbReference>
<comment type="caution">
    <text evidence="4">The sequence shown here is derived from an EMBL/GenBank/DDBJ whole genome shotgun (WGS) entry which is preliminary data.</text>
</comment>
<dbReference type="PRINTS" id="PR00326">
    <property type="entry name" value="GTP1OBG"/>
</dbReference>
<gene>
    <name evidence="4" type="ORF">PAPYR_7652</name>
</gene>
<evidence type="ECO:0000256" key="2">
    <source>
        <dbReference type="SAM" id="MobiDB-lite"/>
    </source>
</evidence>
<reference evidence="4" key="1">
    <citation type="journal article" date="2022" name="bioRxiv">
        <title>Genomics of Preaxostyla Flagellates Illuminates Evolutionary Transitions and the Path Towards Mitochondrial Loss.</title>
        <authorList>
            <person name="Novak L.V.F."/>
            <person name="Treitli S.C."/>
            <person name="Pyrih J."/>
            <person name="Halakuc P."/>
            <person name="Pipaliya S.V."/>
            <person name="Vacek V."/>
            <person name="Brzon O."/>
            <person name="Soukal P."/>
            <person name="Eme L."/>
            <person name="Dacks J.B."/>
            <person name="Karnkowska A."/>
            <person name="Elias M."/>
            <person name="Hampl V."/>
        </authorList>
    </citation>
    <scope>NUCLEOTIDE SEQUENCE</scope>
    <source>
        <strain evidence="4">RCP-MX</strain>
    </source>
</reference>
<name>A0ABQ8UHV3_9EUKA</name>
<feature type="domain" description="OBG-type G" evidence="3">
    <location>
        <begin position="12"/>
        <end position="102"/>
    </location>
</feature>
<evidence type="ECO:0000256" key="1">
    <source>
        <dbReference type="ARBA" id="ARBA00022741"/>
    </source>
</evidence>
<dbReference type="Gene3D" id="3.40.50.300">
    <property type="entry name" value="P-loop containing nucleotide triphosphate hydrolases"/>
    <property type="match status" value="2"/>
</dbReference>
<feature type="compositionally biased region" description="Polar residues" evidence="2">
    <location>
        <begin position="450"/>
        <end position="461"/>
    </location>
</feature>
<keyword evidence="5" id="KW-1185">Reference proteome</keyword>
<feature type="region of interest" description="Disordered" evidence="2">
    <location>
        <begin position="439"/>
        <end position="461"/>
    </location>
</feature>
<dbReference type="SUPFAM" id="SSF52540">
    <property type="entry name" value="P-loop containing nucleoside triphosphate hydrolases"/>
    <property type="match status" value="1"/>
</dbReference>
<dbReference type="PANTHER" id="PTHR23305">
    <property type="entry name" value="OBG GTPASE FAMILY"/>
    <property type="match status" value="1"/>
</dbReference>
<organism evidence="4 5">
    <name type="scientific">Paratrimastix pyriformis</name>
    <dbReference type="NCBI Taxonomy" id="342808"/>
    <lineage>
        <taxon>Eukaryota</taxon>
        <taxon>Metamonada</taxon>
        <taxon>Preaxostyla</taxon>
        <taxon>Paratrimastigidae</taxon>
        <taxon>Paratrimastix</taxon>
    </lineage>
</organism>
<dbReference type="Gene3D" id="3.10.20.30">
    <property type="match status" value="1"/>
</dbReference>
<protein>
    <submittedName>
        <fullName evidence="4">45.2 kDa GTP-binding protein</fullName>
    </submittedName>
</protein>
<dbReference type="InterPro" id="IPR012676">
    <property type="entry name" value="TGS-like"/>
</dbReference>
<accession>A0ABQ8UHV3</accession>
<dbReference type="Pfam" id="PF08438">
    <property type="entry name" value="YGR210-like_G4"/>
    <property type="match status" value="1"/>
</dbReference>
<dbReference type="PANTHER" id="PTHR23305:SF1">
    <property type="entry name" value="OBG-TYPE G DOMAIN-CONTAINING PROTEIN"/>
    <property type="match status" value="1"/>
</dbReference>
<evidence type="ECO:0000259" key="3">
    <source>
        <dbReference type="PROSITE" id="PS51710"/>
    </source>
</evidence>
<dbReference type="InterPro" id="IPR031167">
    <property type="entry name" value="G_OBG"/>
</dbReference>
<keyword evidence="1" id="KW-0547">Nucleotide-binding</keyword>
<evidence type="ECO:0000313" key="4">
    <source>
        <dbReference type="EMBL" id="KAJ4457010.1"/>
    </source>
</evidence>
<dbReference type="Pfam" id="PF01926">
    <property type="entry name" value="MMR_HSR1"/>
    <property type="match status" value="1"/>
</dbReference>
<proteinExistence type="predicted"/>
<dbReference type="InterPro" id="IPR012675">
    <property type="entry name" value="Beta-grasp_dom_sf"/>
</dbReference>
<dbReference type="PROSITE" id="PS51710">
    <property type="entry name" value="G_OBG"/>
    <property type="match status" value="1"/>
</dbReference>
<evidence type="ECO:0000313" key="5">
    <source>
        <dbReference type="Proteomes" id="UP001141327"/>
    </source>
</evidence>
<dbReference type="SUPFAM" id="SSF81271">
    <property type="entry name" value="TGS-like"/>
    <property type="match status" value="1"/>
</dbReference>
<sequence>MEMFHHGPAGNILIGVVGKPSVGKSSFLNAATEAQAKVGSYPFTTITPNRAVGYYQLPCQCARFGLSHLCSPRYGSCENGIRRIPINLLDIAGLVPGASEGKVTYALISRPQSNFDRDVGMLFLMTCDMPKGDSTEGYDPSVDVAWFFDELHSWVCFFPPPSTRNLSFPQIFNNLWKKWPALVRKHLHAKTSPVQALLSQLSGYGARPVHIQRTLDALGSFELGTWDEGGVRRFVTTFLKTRFPIILVLNKIDTPRADQNMAKICAMYPDAQYVPVSAAAERFLRNLHKAGVIHYLEGSDHYVTAEDDREGRYSLKPLDERTRRRLLNIQDLMLFRYGSTGVQAAIQRAVETQRVLPVWLVKNVHNFTDGSGSPNPFRDVILVPEGSTVRDVAYSVSHDMGEGLQYAEGPDGRRMAEDEVITLQNNIFKFIWVPPVRAAPTGTGSPDGATATSTTPDAPHD</sequence>
<dbReference type="EMBL" id="JAPMOS010000056">
    <property type="protein sequence ID" value="KAJ4457010.1"/>
    <property type="molecule type" value="Genomic_DNA"/>
</dbReference>
<dbReference type="Proteomes" id="UP001141327">
    <property type="component" value="Unassembled WGS sequence"/>
</dbReference>